<evidence type="ECO:0000313" key="4">
    <source>
        <dbReference type="Proteomes" id="UP000095751"/>
    </source>
</evidence>
<feature type="region of interest" description="Disordered" evidence="1">
    <location>
        <begin position="310"/>
        <end position="330"/>
    </location>
</feature>
<name>A0A1E7FIK8_9STRA</name>
<keyword evidence="2" id="KW-1133">Transmembrane helix</keyword>
<accession>A0A1E7FIK8</accession>
<keyword evidence="2" id="KW-0472">Membrane</keyword>
<dbReference type="OrthoDB" id="48325at2759"/>
<evidence type="ECO:0000256" key="1">
    <source>
        <dbReference type="SAM" id="MobiDB-lite"/>
    </source>
</evidence>
<dbReference type="Proteomes" id="UP000095751">
    <property type="component" value="Unassembled WGS sequence"/>
</dbReference>
<feature type="transmembrane region" description="Helical" evidence="2">
    <location>
        <begin position="552"/>
        <end position="575"/>
    </location>
</feature>
<feature type="transmembrane region" description="Helical" evidence="2">
    <location>
        <begin position="483"/>
        <end position="509"/>
    </location>
</feature>
<protein>
    <recommendedName>
        <fullName evidence="5">G-protein coupled receptors family 1 profile domain-containing protein</fullName>
    </recommendedName>
</protein>
<feature type="transmembrane region" description="Helical" evidence="2">
    <location>
        <begin position="392"/>
        <end position="418"/>
    </location>
</feature>
<evidence type="ECO:0000256" key="2">
    <source>
        <dbReference type="SAM" id="Phobius"/>
    </source>
</evidence>
<proteinExistence type="predicted"/>
<evidence type="ECO:0008006" key="5">
    <source>
        <dbReference type="Google" id="ProtNLM"/>
    </source>
</evidence>
<reference evidence="3 4" key="1">
    <citation type="submission" date="2016-09" db="EMBL/GenBank/DDBJ databases">
        <title>Extensive genetic diversity and differential bi-allelic expression allows diatom success in the polar Southern Ocean.</title>
        <authorList>
            <consortium name="DOE Joint Genome Institute"/>
            <person name="Mock T."/>
            <person name="Otillar R.P."/>
            <person name="Strauss J."/>
            <person name="Dupont C."/>
            <person name="Frickenhaus S."/>
            <person name="Maumus F."/>
            <person name="Mcmullan M."/>
            <person name="Sanges R."/>
            <person name="Schmutz J."/>
            <person name="Toseland A."/>
            <person name="Valas R."/>
            <person name="Veluchamy A."/>
            <person name="Ward B.J."/>
            <person name="Allen A."/>
            <person name="Barry K."/>
            <person name="Falciatore A."/>
            <person name="Ferrante M."/>
            <person name="Fortunato A.E."/>
            <person name="Gloeckner G."/>
            <person name="Gruber A."/>
            <person name="Hipkin R."/>
            <person name="Janech M."/>
            <person name="Kroth P."/>
            <person name="Leese F."/>
            <person name="Lindquist E."/>
            <person name="Lyon B.R."/>
            <person name="Martin J."/>
            <person name="Mayer C."/>
            <person name="Parker M."/>
            <person name="Quesneville H."/>
            <person name="Raymond J."/>
            <person name="Uhlig C."/>
            <person name="Valentin K.U."/>
            <person name="Worden A.Z."/>
            <person name="Armbrust E.V."/>
            <person name="Bowler C."/>
            <person name="Green B."/>
            <person name="Moulton V."/>
            <person name="Van Oosterhout C."/>
            <person name="Grigoriev I."/>
        </authorList>
    </citation>
    <scope>NUCLEOTIDE SEQUENCE [LARGE SCALE GENOMIC DNA]</scope>
    <source>
        <strain evidence="3 4">CCMP1102</strain>
    </source>
</reference>
<dbReference type="EMBL" id="KV784357">
    <property type="protein sequence ID" value="OEU17998.1"/>
    <property type="molecule type" value="Genomic_DNA"/>
</dbReference>
<feature type="transmembrane region" description="Helical" evidence="2">
    <location>
        <begin position="350"/>
        <end position="372"/>
    </location>
</feature>
<organism evidence="3 4">
    <name type="scientific">Fragilariopsis cylindrus CCMP1102</name>
    <dbReference type="NCBI Taxonomy" id="635003"/>
    <lineage>
        <taxon>Eukaryota</taxon>
        <taxon>Sar</taxon>
        <taxon>Stramenopiles</taxon>
        <taxon>Ochrophyta</taxon>
        <taxon>Bacillariophyta</taxon>
        <taxon>Bacillariophyceae</taxon>
        <taxon>Bacillariophycidae</taxon>
        <taxon>Bacillariales</taxon>
        <taxon>Bacillariaceae</taxon>
        <taxon>Fragilariopsis</taxon>
    </lineage>
</organism>
<feature type="transmembrane region" description="Helical" evidence="2">
    <location>
        <begin position="521"/>
        <end position="546"/>
    </location>
</feature>
<keyword evidence="2" id="KW-0812">Transmembrane</keyword>
<dbReference type="AlphaFoldDB" id="A0A1E7FIK8"/>
<sequence>MSSDEAVAMSSNNSEVVVATLSDDAKCDESKCVSFSHALIDQFGYSPICYADDIASPMMCSHGYIPRVVDAEPSINHKVYKLGTFTAGCGKIECGGISYRYFTCCPPSLLLDINVSRHCSDPYPVLNDANSAAVTDITINNSSSRSSSTMVCEDENQQYPREMTHFNRVVESFMCCDSIIEHTNNDTANFLLDTECVPFSDESYIKSVAGGNLYGRIRPMFCNNKGIYSDFQFPRNTIIKNYLGIYYFHHYECCKTGSKKPPFIEDNTFRRTVYPQIAFSTVAVISCILLITALLIPLWLHVRKKRESVNTHTSVNSPTNTNQITGTNIRRTQGTMQSSTDLPFSGYNLYLVYLAIPDMILNIFMLGMYSTVANQKYNPTLNAVFIFQWRNHSFALAFAMACTAANLYLNCVISYEVLILLRSSYNATRCDPPSLVKVSLQAAFVYLFAILVFIMHYFIGQTSNKSLEQGDGDRFVYLNNVNFYLSLTVTYTLPIVFFSYVWITIWCCGYMPSATGRMKQLVWYFFRILVIFYVLWAPGMFLVVMGASNDNYGNLICIGYLFCGIQPIVSTCMAMSKADVRKYTKDLITLSYIRTVKD</sequence>
<feature type="transmembrane region" description="Helical" evidence="2">
    <location>
        <begin position="438"/>
        <end position="459"/>
    </location>
</feature>
<evidence type="ECO:0000313" key="3">
    <source>
        <dbReference type="EMBL" id="OEU17998.1"/>
    </source>
</evidence>
<dbReference type="InParanoid" id="A0A1E7FIK8"/>
<feature type="transmembrane region" description="Helical" evidence="2">
    <location>
        <begin position="277"/>
        <end position="300"/>
    </location>
</feature>
<keyword evidence="4" id="KW-1185">Reference proteome</keyword>
<dbReference type="KEGG" id="fcy:FRACYDRAFT_238429"/>
<gene>
    <name evidence="3" type="ORF">FRACYDRAFT_238429</name>
</gene>